<gene>
    <name evidence="3" type="ORF">Agub_g3863</name>
</gene>
<dbReference type="InterPro" id="IPR005069">
    <property type="entry name" value="Nucl-diP-sugar_transferase"/>
</dbReference>
<feature type="chain" id="PRO_5042277541" description="Nucleotide-diphospho-sugar transferase domain-containing protein" evidence="1">
    <location>
        <begin position="19"/>
        <end position="361"/>
    </location>
</feature>
<reference evidence="3 4" key="1">
    <citation type="journal article" date="2021" name="Sci. Rep.">
        <title>Genome sequencing of the multicellular alga Astrephomene provides insights into convergent evolution of germ-soma differentiation.</title>
        <authorList>
            <person name="Yamashita S."/>
            <person name="Yamamoto K."/>
            <person name="Matsuzaki R."/>
            <person name="Suzuki S."/>
            <person name="Yamaguchi H."/>
            <person name="Hirooka S."/>
            <person name="Minakuchi Y."/>
            <person name="Miyagishima S."/>
            <person name="Kawachi M."/>
            <person name="Toyoda A."/>
            <person name="Nozaki H."/>
        </authorList>
    </citation>
    <scope>NUCLEOTIDE SEQUENCE [LARGE SCALE GENOMIC DNA]</scope>
    <source>
        <strain evidence="3 4">NIES-4017</strain>
    </source>
</reference>
<keyword evidence="4" id="KW-1185">Reference proteome</keyword>
<organism evidence="3 4">
    <name type="scientific">Astrephomene gubernaculifera</name>
    <dbReference type="NCBI Taxonomy" id="47775"/>
    <lineage>
        <taxon>Eukaryota</taxon>
        <taxon>Viridiplantae</taxon>
        <taxon>Chlorophyta</taxon>
        <taxon>core chlorophytes</taxon>
        <taxon>Chlorophyceae</taxon>
        <taxon>CS clade</taxon>
        <taxon>Chlamydomonadales</taxon>
        <taxon>Astrephomenaceae</taxon>
        <taxon>Astrephomene</taxon>
    </lineage>
</organism>
<dbReference type="Proteomes" id="UP001054857">
    <property type="component" value="Unassembled WGS sequence"/>
</dbReference>
<keyword evidence="1" id="KW-0732">Signal</keyword>
<dbReference type="EMBL" id="BMAR01000004">
    <property type="protein sequence ID" value="GFR42872.1"/>
    <property type="molecule type" value="Genomic_DNA"/>
</dbReference>
<sequence>MLGLTSIVVLLSVTLASSQPVDINAQKGQYWGEKGLANPSRRLREIADFALLYFNATTEFRAVLLFTIATPASKDNVLPRLLENLASFKSHDQVDTNGNDATSLAEHTIVGTTNMDTQHACDKLAEKHRQKCYELDHGFNQGAQGLLSAANSKVHAYSVGLSRIKALIDLISMGYDVLYFDLHHYFFQNPLKYMYSHTRAPLVVSGTPSSGCRQLQSGPDGSLPDDHHRLDIAFMRSGPAAFRCMYNWLYWSTHTAHDVNDRPLDHHTFRNVMQECVLSLGKQVMSVEYLSPAAFPSECATKCGCRADNPVQPAPDGSCSKDDMSSWVGYLFSCTPNPADLDALLLKYGTMYRNAGIVSTR</sequence>
<feature type="signal peptide" evidence="1">
    <location>
        <begin position="1"/>
        <end position="18"/>
    </location>
</feature>
<name>A0AAD3DLB8_9CHLO</name>
<protein>
    <recommendedName>
        <fullName evidence="2">Nucleotide-diphospho-sugar transferase domain-containing protein</fullName>
    </recommendedName>
</protein>
<evidence type="ECO:0000313" key="4">
    <source>
        <dbReference type="Proteomes" id="UP001054857"/>
    </source>
</evidence>
<accession>A0AAD3DLB8</accession>
<dbReference type="Pfam" id="PF03407">
    <property type="entry name" value="Nucleotid_trans"/>
    <property type="match status" value="1"/>
</dbReference>
<proteinExistence type="predicted"/>
<evidence type="ECO:0000256" key="1">
    <source>
        <dbReference type="SAM" id="SignalP"/>
    </source>
</evidence>
<dbReference type="AlphaFoldDB" id="A0AAD3DLB8"/>
<feature type="domain" description="Nucleotide-diphospho-sugar transferase" evidence="2">
    <location>
        <begin position="106"/>
        <end position="255"/>
    </location>
</feature>
<evidence type="ECO:0000259" key="2">
    <source>
        <dbReference type="Pfam" id="PF03407"/>
    </source>
</evidence>
<comment type="caution">
    <text evidence="3">The sequence shown here is derived from an EMBL/GenBank/DDBJ whole genome shotgun (WGS) entry which is preliminary data.</text>
</comment>
<evidence type="ECO:0000313" key="3">
    <source>
        <dbReference type="EMBL" id="GFR42872.1"/>
    </source>
</evidence>